<gene>
    <name evidence="1" type="ORF">A2215_03550</name>
</gene>
<organism evidence="1 2">
    <name type="scientific">Candidatus Berkelbacteria bacterium RIFOXYA2_FULL_43_10</name>
    <dbReference type="NCBI Taxonomy" id="1797472"/>
    <lineage>
        <taxon>Bacteria</taxon>
        <taxon>Candidatus Berkelbacteria</taxon>
    </lineage>
</organism>
<reference evidence="1 2" key="1">
    <citation type="journal article" date="2016" name="Nat. Commun.">
        <title>Thousands of microbial genomes shed light on interconnected biogeochemical processes in an aquifer system.</title>
        <authorList>
            <person name="Anantharaman K."/>
            <person name="Brown C.T."/>
            <person name="Hug L.A."/>
            <person name="Sharon I."/>
            <person name="Castelle C.J."/>
            <person name="Probst A.J."/>
            <person name="Thomas B.C."/>
            <person name="Singh A."/>
            <person name="Wilkins M.J."/>
            <person name="Karaoz U."/>
            <person name="Brodie E.L."/>
            <person name="Williams K.H."/>
            <person name="Hubbard S.S."/>
            <person name="Banfield J.F."/>
        </authorList>
    </citation>
    <scope>NUCLEOTIDE SEQUENCE [LARGE SCALE GENOMIC DNA]</scope>
</reference>
<protein>
    <recommendedName>
        <fullName evidence="3">GxxExxY protein</fullName>
    </recommendedName>
</protein>
<accession>A0A1F5EDK5</accession>
<proteinExistence type="predicted"/>
<dbReference type="Pfam" id="PF13366">
    <property type="entry name" value="PDDEXK_3"/>
    <property type="match status" value="1"/>
</dbReference>
<sequence length="128" mass="15076">MPEIRNKNFPESELTEKIIGCAFEVYKRLGHGIPEKIYQNAFAEMLSENNLNFRREKYGKIKFHDKIVGRYFLDFFVENKVAVELKARNDIFRNDVNQLLGYMKSEDVKLGLLIVFTRDGARVKRLIN</sequence>
<dbReference type="Proteomes" id="UP000178583">
    <property type="component" value="Unassembled WGS sequence"/>
</dbReference>
<dbReference type="EMBL" id="MEZY01000011">
    <property type="protein sequence ID" value="OGD65433.1"/>
    <property type="molecule type" value="Genomic_DNA"/>
</dbReference>
<name>A0A1F5EDK5_9BACT</name>
<evidence type="ECO:0008006" key="3">
    <source>
        <dbReference type="Google" id="ProtNLM"/>
    </source>
</evidence>
<dbReference type="AlphaFoldDB" id="A0A1F5EDK5"/>
<comment type="caution">
    <text evidence="1">The sequence shown here is derived from an EMBL/GenBank/DDBJ whole genome shotgun (WGS) entry which is preliminary data.</text>
</comment>
<evidence type="ECO:0000313" key="2">
    <source>
        <dbReference type="Proteomes" id="UP000178583"/>
    </source>
</evidence>
<dbReference type="NCBIfam" id="TIGR04256">
    <property type="entry name" value="GxxExxY"/>
    <property type="match status" value="1"/>
</dbReference>
<dbReference type="STRING" id="1797472.A2215_03550"/>
<evidence type="ECO:0000313" key="1">
    <source>
        <dbReference type="EMBL" id="OGD65433.1"/>
    </source>
</evidence>
<dbReference type="InterPro" id="IPR026350">
    <property type="entry name" value="GxxExxY"/>
</dbReference>